<keyword evidence="2" id="KW-0479">Metal-binding</keyword>
<evidence type="ECO:0000256" key="6">
    <source>
        <dbReference type="SAM" id="SignalP"/>
    </source>
</evidence>
<dbReference type="Pfam" id="PF07731">
    <property type="entry name" value="Cu-oxidase_2"/>
    <property type="match status" value="1"/>
</dbReference>
<evidence type="ECO:0000256" key="5">
    <source>
        <dbReference type="SAM" id="MobiDB-lite"/>
    </source>
</evidence>
<evidence type="ECO:0000259" key="9">
    <source>
        <dbReference type="Pfam" id="PF07732"/>
    </source>
</evidence>
<dbReference type="CDD" id="cd13854">
    <property type="entry name" value="CuRO_1_MaLCC_like"/>
    <property type="match status" value="1"/>
</dbReference>
<sequence length="727" mass="80717">MRLRTALLAAAISWALAEVSPHLTATNKSLKKTSTQRLTAPPGGVQWDPGNRDTTSHQGSTSRDNTDDGAASSRYPHQGVTFHPEGALGTLRCHYPSLDPSIWEPCNTPGQRSCWLRMKRPDSNGNLHGYDIHTDYETNAPIGVSRYYTLDVSRKVIYPDGFPKKAVLFNETYPGPRIEACWGDELIINVTNSLPNMGTSVHWHGIRQLYTNDMDGVPVTQCPIARGQGFTYKFRVAQYGTTWYHSHYSLQYSDGLCGPLVIYGPSSSNYDLEVQDSLLMSDWVHNSAFWEFDEQAKPIIQPVKADTIVLNGKAGTNAIGRKEASQEDGDPYNVVRLTPGKRHRLRIINGGAATAFVFSIDNHNMTVISNDLVAIKPYVANFIVVAIGQRYDVIIDSPPERTGSYWIRTRPADHCNHFKKGEFNTSSTPLDVRLGIASYHHSASHHAHSPLPSTTSAITNFSCFDPTELTAVPIVPWNVSRHSVNPLPLSTFYNAHQNFSDTSLGPAGDYAHWMLRLDPKVEKAMGKNVHSPFWIDFSNPTLLNLTDAERDAHYNIIRYPYRRGNSDFVHMVIDSSMLPGTTAEHLDGTYIPSVPHPMHWHGSDIALLASSQHPFDPLTSPRTWNFDNPPRRDTVTVPSGGYVAVAFKPDNPGVWLVHCHISWHASAGLALQMVIDSPLDGEGGTSLIYKVLGEVAVERLRDGCRQWRGDLSRTDLPPIVDKDDSGI</sequence>
<feature type="domain" description="Plastocyanin-like" evidence="8">
    <location>
        <begin position="590"/>
        <end position="676"/>
    </location>
</feature>
<feature type="chain" id="PRO_5043810133" evidence="6">
    <location>
        <begin position="18"/>
        <end position="727"/>
    </location>
</feature>
<dbReference type="Pfam" id="PF07732">
    <property type="entry name" value="Cu-oxidase_3"/>
    <property type="match status" value="1"/>
</dbReference>
<feature type="region of interest" description="Disordered" evidence="5">
    <location>
        <begin position="28"/>
        <end position="81"/>
    </location>
</feature>
<dbReference type="InterPro" id="IPR011706">
    <property type="entry name" value="Cu-oxidase_C"/>
</dbReference>
<dbReference type="InterPro" id="IPR033138">
    <property type="entry name" value="Cu_oxidase_CS"/>
</dbReference>
<organism evidence="10 11">
    <name type="scientific">Cladorrhinum samala</name>
    <dbReference type="NCBI Taxonomy" id="585594"/>
    <lineage>
        <taxon>Eukaryota</taxon>
        <taxon>Fungi</taxon>
        <taxon>Dikarya</taxon>
        <taxon>Ascomycota</taxon>
        <taxon>Pezizomycotina</taxon>
        <taxon>Sordariomycetes</taxon>
        <taxon>Sordariomycetidae</taxon>
        <taxon>Sordariales</taxon>
        <taxon>Podosporaceae</taxon>
        <taxon>Cladorrhinum</taxon>
    </lineage>
</organism>
<evidence type="ECO:0000256" key="2">
    <source>
        <dbReference type="ARBA" id="ARBA00022723"/>
    </source>
</evidence>
<dbReference type="CDD" id="cd13901">
    <property type="entry name" value="CuRO_3_MaLCC_like"/>
    <property type="match status" value="1"/>
</dbReference>
<keyword evidence="3" id="KW-0560">Oxidoreductase</keyword>
<protein>
    <submittedName>
        <fullName evidence="10">Laccase</fullName>
    </submittedName>
</protein>
<feature type="domain" description="Plastocyanin-like" evidence="7">
    <location>
        <begin position="278"/>
        <end position="420"/>
    </location>
</feature>
<comment type="similarity">
    <text evidence="1">Belongs to the multicopper oxidase family.</text>
</comment>
<evidence type="ECO:0000256" key="1">
    <source>
        <dbReference type="ARBA" id="ARBA00010609"/>
    </source>
</evidence>
<dbReference type="InterPro" id="IPR008972">
    <property type="entry name" value="Cupredoxin"/>
</dbReference>
<dbReference type="InterPro" id="IPR001117">
    <property type="entry name" value="Cu-oxidase_2nd"/>
</dbReference>
<evidence type="ECO:0000259" key="7">
    <source>
        <dbReference type="Pfam" id="PF00394"/>
    </source>
</evidence>
<dbReference type="Pfam" id="PF00394">
    <property type="entry name" value="Cu-oxidase"/>
    <property type="match status" value="1"/>
</dbReference>
<reference evidence="10" key="2">
    <citation type="submission" date="2023-06" db="EMBL/GenBank/DDBJ databases">
        <authorList>
            <consortium name="Lawrence Berkeley National Laboratory"/>
            <person name="Mondo S.J."/>
            <person name="Hensen N."/>
            <person name="Bonometti L."/>
            <person name="Westerberg I."/>
            <person name="Brannstrom I.O."/>
            <person name="Guillou S."/>
            <person name="Cros-Aarteil S."/>
            <person name="Calhoun S."/>
            <person name="Haridas S."/>
            <person name="Kuo A."/>
            <person name="Pangilinan J."/>
            <person name="Riley R."/>
            <person name="Labutti K."/>
            <person name="Andreopoulos B."/>
            <person name="Lipzen A."/>
            <person name="Chen C."/>
            <person name="Yanf M."/>
            <person name="Daum C."/>
            <person name="Ng V."/>
            <person name="Clum A."/>
            <person name="Steindorff A."/>
            <person name="Ohm R."/>
            <person name="Martin F."/>
            <person name="Silar P."/>
            <person name="Natvig D."/>
            <person name="Lalanne C."/>
            <person name="Gautier V."/>
            <person name="Ament-Velasquez S.L."/>
            <person name="Kruys A."/>
            <person name="Hutchinson M.I."/>
            <person name="Powell A.J."/>
            <person name="Barry K."/>
            <person name="Miller A.N."/>
            <person name="Grigoriev I.V."/>
            <person name="Debuchy R."/>
            <person name="Gladieux P."/>
            <person name="Thoren M.H."/>
            <person name="Johannesson H."/>
        </authorList>
    </citation>
    <scope>NUCLEOTIDE SEQUENCE</scope>
    <source>
        <strain evidence="10">PSN324</strain>
    </source>
</reference>
<dbReference type="InterPro" id="IPR011707">
    <property type="entry name" value="Cu-oxidase-like_N"/>
</dbReference>
<proteinExistence type="inferred from homology"/>
<dbReference type="PROSITE" id="PS00079">
    <property type="entry name" value="MULTICOPPER_OXIDASE1"/>
    <property type="match status" value="1"/>
</dbReference>
<evidence type="ECO:0000256" key="4">
    <source>
        <dbReference type="ARBA" id="ARBA00023008"/>
    </source>
</evidence>
<comment type="caution">
    <text evidence="10">The sequence shown here is derived from an EMBL/GenBank/DDBJ whole genome shotgun (WGS) entry which is preliminary data.</text>
</comment>
<dbReference type="PANTHER" id="PTHR11709">
    <property type="entry name" value="MULTI-COPPER OXIDASE"/>
    <property type="match status" value="1"/>
</dbReference>
<feature type="signal peptide" evidence="6">
    <location>
        <begin position="1"/>
        <end position="17"/>
    </location>
</feature>
<evidence type="ECO:0000259" key="8">
    <source>
        <dbReference type="Pfam" id="PF07731"/>
    </source>
</evidence>
<evidence type="ECO:0000256" key="3">
    <source>
        <dbReference type="ARBA" id="ARBA00023002"/>
    </source>
</evidence>
<keyword evidence="4" id="KW-0186">Copper</keyword>
<dbReference type="GO" id="GO:0005507">
    <property type="term" value="F:copper ion binding"/>
    <property type="evidence" value="ECO:0007669"/>
    <property type="project" value="InterPro"/>
</dbReference>
<evidence type="ECO:0000313" key="11">
    <source>
        <dbReference type="Proteomes" id="UP001321749"/>
    </source>
</evidence>
<dbReference type="PANTHER" id="PTHR11709:SF71">
    <property type="entry name" value="OXIDOREDUCTASE TPCJ"/>
    <property type="match status" value="1"/>
</dbReference>
<dbReference type="FunFam" id="2.60.40.420:FF:000021">
    <property type="entry name" value="Extracellular dihydrogeodin oxidase/laccase"/>
    <property type="match status" value="1"/>
</dbReference>
<dbReference type="EMBL" id="MU865050">
    <property type="protein sequence ID" value="KAK4458969.1"/>
    <property type="molecule type" value="Genomic_DNA"/>
</dbReference>
<name>A0AAV9HFJ2_9PEZI</name>
<keyword evidence="6" id="KW-0732">Signal</keyword>
<dbReference type="InterPro" id="IPR045087">
    <property type="entry name" value="Cu-oxidase_fam"/>
</dbReference>
<dbReference type="Proteomes" id="UP001321749">
    <property type="component" value="Unassembled WGS sequence"/>
</dbReference>
<keyword evidence="11" id="KW-1185">Reference proteome</keyword>
<gene>
    <name evidence="10" type="ORF">QBC42DRAFT_184556</name>
</gene>
<reference evidence="10" key="1">
    <citation type="journal article" date="2023" name="Mol. Phylogenet. Evol.">
        <title>Genome-scale phylogeny and comparative genomics of the fungal order Sordariales.</title>
        <authorList>
            <person name="Hensen N."/>
            <person name="Bonometti L."/>
            <person name="Westerberg I."/>
            <person name="Brannstrom I.O."/>
            <person name="Guillou S."/>
            <person name="Cros-Aarteil S."/>
            <person name="Calhoun S."/>
            <person name="Haridas S."/>
            <person name="Kuo A."/>
            <person name="Mondo S."/>
            <person name="Pangilinan J."/>
            <person name="Riley R."/>
            <person name="LaButti K."/>
            <person name="Andreopoulos B."/>
            <person name="Lipzen A."/>
            <person name="Chen C."/>
            <person name="Yan M."/>
            <person name="Daum C."/>
            <person name="Ng V."/>
            <person name="Clum A."/>
            <person name="Steindorff A."/>
            <person name="Ohm R.A."/>
            <person name="Martin F."/>
            <person name="Silar P."/>
            <person name="Natvig D.O."/>
            <person name="Lalanne C."/>
            <person name="Gautier V."/>
            <person name="Ament-Velasquez S.L."/>
            <person name="Kruys A."/>
            <person name="Hutchinson M.I."/>
            <person name="Powell A.J."/>
            <person name="Barry K."/>
            <person name="Miller A.N."/>
            <person name="Grigoriev I.V."/>
            <person name="Debuchy R."/>
            <person name="Gladieux P."/>
            <person name="Hiltunen Thoren M."/>
            <person name="Johannesson H."/>
        </authorList>
    </citation>
    <scope>NUCLEOTIDE SEQUENCE</scope>
    <source>
        <strain evidence="10">PSN324</strain>
    </source>
</reference>
<dbReference type="InterPro" id="IPR002355">
    <property type="entry name" value="Cu_oxidase_Cu_BS"/>
</dbReference>
<dbReference type="FunFam" id="2.60.40.420:FF:000045">
    <property type="entry name" value="Laccase 2"/>
    <property type="match status" value="1"/>
</dbReference>
<dbReference type="GO" id="GO:0016491">
    <property type="term" value="F:oxidoreductase activity"/>
    <property type="evidence" value="ECO:0007669"/>
    <property type="project" value="UniProtKB-KW"/>
</dbReference>
<evidence type="ECO:0000313" key="10">
    <source>
        <dbReference type="EMBL" id="KAK4458969.1"/>
    </source>
</evidence>
<feature type="compositionally biased region" description="Polar residues" evidence="5">
    <location>
        <begin position="28"/>
        <end position="38"/>
    </location>
</feature>
<dbReference type="Gene3D" id="2.60.40.420">
    <property type="entry name" value="Cupredoxins - blue copper proteins"/>
    <property type="match status" value="3"/>
</dbReference>
<dbReference type="SUPFAM" id="SSF49503">
    <property type="entry name" value="Cupredoxins"/>
    <property type="match status" value="3"/>
</dbReference>
<dbReference type="PROSITE" id="PS00080">
    <property type="entry name" value="MULTICOPPER_OXIDASE2"/>
    <property type="match status" value="1"/>
</dbReference>
<dbReference type="AlphaFoldDB" id="A0AAV9HFJ2"/>
<accession>A0AAV9HFJ2</accession>
<feature type="domain" description="Plastocyanin-like" evidence="9">
    <location>
        <begin position="152"/>
        <end position="265"/>
    </location>
</feature>